<evidence type="ECO:0000256" key="7">
    <source>
        <dbReference type="ARBA" id="ARBA00022989"/>
    </source>
</evidence>
<evidence type="ECO:0000256" key="8">
    <source>
        <dbReference type="ARBA" id="ARBA00023034"/>
    </source>
</evidence>
<dbReference type="EMBL" id="CP015059">
    <property type="protein sequence ID" value="QGN17292.1"/>
    <property type="molecule type" value="Genomic_DNA"/>
</dbReference>
<reference evidence="10 11" key="1">
    <citation type="submission" date="2016-03" db="EMBL/GenBank/DDBJ databases">
        <title>How can Kluyveromyces marxianus grow so fast - potential evolutionary course in Saccharomyces Complex revealed by comparative genomics.</title>
        <authorList>
            <person name="Mo W."/>
            <person name="Lu W."/>
            <person name="Yang X."/>
            <person name="Qi J."/>
            <person name="Lv H."/>
        </authorList>
    </citation>
    <scope>NUCLEOTIDE SEQUENCE [LARGE SCALE GENOMIC DNA]</scope>
    <source>
        <strain evidence="10 11">FIM1</strain>
    </source>
</reference>
<evidence type="ECO:0000313" key="11">
    <source>
        <dbReference type="Proteomes" id="UP000422736"/>
    </source>
</evidence>
<evidence type="ECO:0000256" key="4">
    <source>
        <dbReference type="ARBA" id="ARBA00022679"/>
    </source>
</evidence>
<organism evidence="10 11">
    <name type="scientific">Kluyveromyces marxianus</name>
    <name type="common">Yeast</name>
    <name type="synonym">Candida kefyr</name>
    <dbReference type="NCBI Taxonomy" id="4911"/>
    <lineage>
        <taxon>Eukaryota</taxon>
        <taxon>Fungi</taxon>
        <taxon>Dikarya</taxon>
        <taxon>Ascomycota</taxon>
        <taxon>Saccharomycotina</taxon>
        <taxon>Saccharomycetes</taxon>
        <taxon>Saccharomycetales</taxon>
        <taxon>Saccharomycetaceae</taxon>
        <taxon>Kluyveromyces</taxon>
    </lineage>
</organism>
<evidence type="ECO:0000256" key="1">
    <source>
        <dbReference type="ARBA" id="ARBA00004323"/>
    </source>
</evidence>
<keyword evidence="4" id="KW-0808">Transferase</keyword>
<protein>
    <submittedName>
        <fullName evidence="10">Alpha-1-2-mannosyltransferase MNN2</fullName>
    </submittedName>
</protein>
<comment type="subcellular location">
    <subcellularLocation>
        <location evidence="1">Golgi apparatus membrane</location>
        <topology evidence="1">Single-pass type II membrane protein</topology>
    </subcellularLocation>
</comment>
<accession>A0ABX6EZX8</accession>
<proteinExistence type="inferred from homology"/>
<reference evidence="10 11" key="2">
    <citation type="submission" date="2019-11" db="EMBL/GenBank/DDBJ databases">
        <authorList>
            <person name="Lu H."/>
        </authorList>
    </citation>
    <scope>NUCLEOTIDE SEQUENCE [LARGE SCALE GENOMIC DNA]</scope>
    <source>
        <strain evidence="10 11">FIM1</strain>
    </source>
</reference>
<dbReference type="InterPro" id="IPR022751">
    <property type="entry name" value="Alpha_mannosyltransferase"/>
</dbReference>
<comment type="pathway">
    <text evidence="2">Protein modification; protein glycosylation.</text>
</comment>
<dbReference type="Pfam" id="PF11051">
    <property type="entry name" value="Mannosyl_trans3"/>
    <property type="match status" value="1"/>
</dbReference>
<dbReference type="SUPFAM" id="SSF53448">
    <property type="entry name" value="Nucleotide-diphospho-sugar transferases"/>
    <property type="match status" value="1"/>
</dbReference>
<keyword evidence="8" id="KW-0333">Golgi apparatus</keyword>
<dbReference type="InterPro" id="IPR029044">
    <property type="entry name" value="Nucleotide-diphossugar_trans"/>
</dbReference>
<evidence type="ECO:0000256" key="5">
    <source>
        <dbReference type="ARBA" id="ARBA00022692"/>
    </source>
</evidence>
<keyword evidence="5" id="KW-0812">Transmembrane</keyword>
<evidence type="ECO:0000313" key="10">
    <source>
        <dbReference type="EMBL" id="QGN17292.1"/>
    </source>
</evidence>
<name>A0ABX6EZX8_KLUMA</name>
<gene>
    <name evidence="10" type="primary">MNN2</name>
    <name evidence="10" type="ORF">FIM1_4023</name>
</gene>
<keyword evidence="6" id="KW-0735">Signal-anchor</keyword>
<evidence type="ECO:0000256" key="6">
    <source>
        <dbReference type="ARBA" id="ARBA00022968"/>
    </source>
</evidence>
<sequence length="701" mass="80202">MNSSLGRTISSKWIQFLHYFTRRARLVKKHNCVILAIIIIVLIFSLSRTDDIKDLFDLSESFGSDSYDSDLSSSDDITKLLPGSSDGHSDADWKSGAGSQTGATTVPAELKNFYNEVTRVLNTTVLAGEIDSHKPEGCDLKDTGVEDTDKEKLSHLTEEYLLKCLSLPEDKIKELKEGHSTFKRYISEKLMPIADSIKEKGIGYKGQGITIVGGGKYTLMALPTIKSIRMNSGVKLKNTLPIEIVIPPLDEGDRGVCETIIPSLDPTGLTKCVYLSDYIDRDILKHVRGYQLKSLSLLISSFEKTLLLDADNYVVNSIDKFFDTSIFKDTGMILWPDYWRRVHSPRVYDIADIGIDRRRVRFSADYISNPKLFDPTDASKSPFHDLEGAIPDGGTESGQLLVDKTMHLDTIILALYYNYNGPSYYYPLLGQHLAGEGDKDTFILAATALKHRYYQVRTPVKPQGYWGLNTNEVRIHDDKIDKVDSSKKSFRGTAMIQHDYVQDKELDSVAGDFLREVLQEKEKAFRLEWIKTHKDDFKDMNEQDALKKASENNEISNKFWESMKGKYTVNDFFSFFKMNTPVFVHSHLPKYDPWELAMSQDFMYDGKKSEKNPEYHPEEKGHFRIYSSTFKDMTNYDLELANWKIFETVLCKVEDNYKKFSYLSKVIDRTENPVQSVKEMCTYISERVEYLKSSTWENSIS</sequence>
<keyword evidence="7" id="KW-1133">Transmembrane helix</keyword>
<evidence type="ECO:0000256" key="9">
    <source>
        <dbReference type="ARBA" id="ARBA00023136"/>
    </source>
</evidence>
<keyword evidence="11" id="KW-1185">Reference proteome</keyword>
<dbReference type="PANTHER" id="PTHR31646:SF1">
    <property type="entry name" value="ALPHA-1,2-MANNOSYLTRANSFERASE MNN2"/>
    <property type="match status" value="1"/>
</dbReference>
<comment type="similarity">
    <text evidence="3">Belongs to the MNN1/MNT family.</text>
</comment>
<keyword evidence="9" id="KW-0472">Membrane</keyword>
<dbReference type="PANTHER" id="PTHR31646">
    <property type="entry name" value="ALPHA-1,2-MANNOSYLTRANSFERASE MNN2"/>
    <property type="match status" value="1"/>
</dbReference>
<dbReference type="Proteomes" id="UP000422736">
    <property type="component" value="Chromosome 6"/>
</dbReference>
<evidence type="ECO:0000256" key="2">
    <source>
        <dbReference type="ARBA" id="ARBA00004922"/>
    </source>
</evidence>
<evidence type="ECO:0000256" key="3">
    <source>
        <dbReference type="ARBA" id="ARBA00009105"/>
    </source>
</evidence>